<evidence type="ECO:0000256" key="2">
    <source>
        <dbReference type="ARBA" id="ARBA00022737"/>
    </source>
</evidence>
<sequence>MHTLEQLRSGALTGITRLSLRCGLTEFPREIFALADSLEILDLTGNALTALPDDLHRLHKLSILFCSENQFTELPASLGACPALSMVGFKANRIRTVPATALPAQLRWLVLTDNAIEQLPEALGERPLLQKLMLAGNRLRALPASMAQLDRLELLRISSNRLDALPDWLLSLPRLRWLAYAGNPFCQQRENALAHTPSAAIAWSSLRIGDKLGEGASGVIHRAEWVQAPPPDGNHLHGDHSMGGSAGRDKDEAGADGADGAAGANHAGDADDAGIVASRPVAVKLFKAAMTSDGSPLSEMAACLGAGPHPNLIPVLGHIEEHPGGANGLVMSLIDPAFHNLAGPPSFASCTRDIYQDGKRFDLKTALAIARGIASAAAQLHSRGILHGDLYGHNILHDEHGHTLLGDFGAASFYDPAGPQAAALQTLEVRAFGCLLEELLDRCDSAPAPLRALQTACLQGQPRFTEIQQQLDKHV</sequence>
<evidence type="ECO:0000259" key="4">
    <source>
        <dbReference type="PROSITE" id="PS50011"/>
    </source>
</evidence>
<proteinExistence type="predicted"/>
<keyword evidence="5" id="KW-0418">Kinase</keyword>
<name>A0A4Y9T0I1_9BURK</name>
<dbReference type="SUPFAM" id="SSF56112">
    <property type="entry name" value="Protein kinase-like (PK-like)"/>
    <property type="match status" value="1"/>
</dbReference>
<organism evidence="5 6">
    <name type="scientific">Duganella callida</name>
    <dbReference type="NCBI Taxonomy" id="2561932"/>
    <lineage>
        <taxon>Bacteria</taxon>
        <taxon>Pseudomonadati</taxon>
        <taxon>Pseudomonadota</taxon>
        <taxon>Betaproteobacteria</taxon>
        <taxon>Burkholderiales</taxon>
        <taxon>Oxalobacteraceae</taxon>
        <taxon>Telluria group</taxon>
        <taxon>Duganella</taxon>
    </lineage>
</organism>
<dbReference type="InterPro" id="IPR003591">
    <property type="entry name" value="Leu-rich_rpt_typical-subtyp"/>
</dbReference>
<dbReference type="InterPro" id="IPR032675">
    <property type="entry name" value="LRR_dom_sf"/>
</dbReference>
<dbReference type="GO" id="GO:0005524">
    <property type="term" value="F:ATP binding"/>
    <property type="evidence" value="ECO:0007669"/>
    <property type="project" value="InterPro"/>
</dbReference>
<dbReference type="OrthoDB" id="8532199at2"/>
<dbReference type="GO" id="GO:0004672">
    <property type="term" value="F:protein kinase activity"/>
    <property type="evidence" value="ECO:0007669"/>
    <property type="project" value="InterPro"/>
</dbReference>
<dbReference type="Gene3D" id="1.10.510.10">
    <property type="entry name" value="Transferase(Phosphotransferase) domain 1"/>
    <property type="match status" value="1"/>
</dbReference>
<reference evidence="5 6" key="1">
    <citation type="submission" date="2019-03" db="EMBL/GenBank/DDBJ databases">
        <title>Draft Genome Sequence of Duganella callidus sp. nov., a Novel Duganella Species Isolated from Cultivated Soil.</title>
        <authorList>
            <person name="Raths R."/>
            <person name="Peta V."/>
            <person name="Bucking H."/>
        </authorList>
    </citation>
    <scope>NUCLEOTIDE SEQUENCE [LARGE SCALE GENOMIC DNA]</scope>
    <source>
        <strain evidence="5 6">DN04</strain>
    </source>
</reference>
<dbReference type="PANTHER" id="PTHR48051:SF1">
    <property type="entry name" value="RAS SUPPRESSOR PROTEIN 1"/>
    <property type="match status" value="1"/>
</dbReference>
<comment type="caution">
    <text evidence="5">The sequence shown here is derived from an EMBL/GenBank/DDBJ whole genome shotgun (WGS) entry which is preliminary data.</text>
</comment>
<dbReference type="SUPFAM" id="SSF52058">
    <property type="entry name" value="L domain-like"/>
    <property type="match status" value="1"/>
</dbReference>
<keyword evidence="5" id="KW-0808">Transferase</keyword>
<keyword evidence="1" id="KW-0433">Leucine-rich repeat</keyword>
<accession>A0A4Y9T0I1</accession>
<dbReference type="InterPro" id="IPR011009">
    <property type="entry name" value="Kinase-like_dom_sf"/>
</dbReference>
<gene>
    <name evidence="5" type="ORF">E4L98_01150</name>
</gene>
<dbReference type="PROSITE" id="PS50011">
    <property type="entry name" value="PROTEIN_KINASE_DOM"/>
    <property type="match status" value="1"/>
</dbReference>
<dbReference type="Proteomes" id="UP000297729">
    <property type="component" value="Unassembled WGS sequence"/>
</dbReference>
<evidence type="ECO:0000313" key="5">
    <source>
        <dbReference type="EMBL" id="TFW31054.1"/>
    </source>
</evidence>
<dbReference type="PANTHER" id="PTHR48051">
    <property type="match status" value="1"/>
</dbReference>
<keyword evidence="6" id="KW-1185">Reference proteome</keyword>
<keyword evidence="2" id="KW-0677">Repeat</keyword>
<dbReference type="Pfam" id="PF13855">
    <property type="entry name" value="LRR_8"/>
    <property type="match status" value="1"/>
</dbReference>
<feature type="compositionally biased region" description="Low complexity" evidence="3">
    <location>
        <begin position="255"/>
        <end position="267"/>
    </location>
</feature>
<dbReference type="InterPro" id="IPR000719">
    <property type="entry name" value="Prot_kinase_dom"/>
</dbReference>
<dbReference type="Gene3D" id="3.80.10.10">
    <property type="entry name" value="Ribonuclease Inhibitor"/>
    <property type="match status" value="1"/>
</dbReference>
<dbReference type="EMBL" id="SPVG01000013">
    <property type="protein sequence ID" value="TFW31054.1"/>
    <property type="molecule type" value="Genomic_DNA"/>
</dbReference>
<dbReference type="InterPro" id="IPR001611">
    <property type="entry name" value="Leu-rich_rpt"/>
</dbReference>
<dbReference type="RefSeq" id="WP_135199728.1">
    <property type="nucleotide sequence ID" value="NZ_SPVG01000013.1"/>
</dbReference>
<feature type="domain" description="Protein kinase" evidence="4">
    <location>
        <begin position="206"/>
        <end position="475"/>
    </location>
</feature>
<dbReference type="AlphaFoldDB" id="A0A4Y9T0I1"/>
<dbReference type="GO" id="GO:0005737">
    <property type="term" value="C:cytoplasm"/>
    <property type="evidence" value="ECO:0007669"/>
    <property type="project" value="TreeGrafter"/>
</dbReference>
<dbReference type="SMART" id="SM00369">
    <property type="entry name" value="LRR_TYP"/>
    <property type="match status" value="5"/>
</dbReference>
<evidence type="ECO:0000256" key="3">
    <source>
        <dbReference type="SAM" id="MobiDB-lite"/>
    </source>
</evidence>
<protein>
    <submittedName>
        <fullName evidence="5">Protein kinase</fullName>
    </submittedName>
</protein>
<evidence type="ECO:0000313" key="6">
    <source>
        <dbReference type="Proteomes" id="UP000297729"/>
    </source>
</evidence>
<dbReference type="SMART" id="SM00364">
    <property type="entry name" value="LRR_BAC"/>
    <property type="match status" value="5"/>
</dbReference>
<dbReference type="Pfam" id="PF00069">
    <property type="entry name" value="Pkinase"/>
    <property type="match status" value="1"/>
</dbReference>
<evidence type="ECO:0000256" key="1">
    <source>
        <dbReference type="ARBA" id="ARBA00022614"/>
    </source>
</evidence>
<dbReference type="PROSITE" id="PS51450">
    <property type="entry name" value="LRR"/>
    <property type="match status" value="1"/>
</dbReference>
<feature type="region of interest" description="Disordered" evidence="3">
    <location>
        <begin position="226"/>
        <end position="271"/>
    </location>
</feature>
<dbReference type="InterPro" id="IPR050216">
    <property type="entry name" value="LRR_domain-containing"/>
</dbReference>